<feature type="compositionally biased region" description="Polar residues" evidence="3">
    <location>
        <begin position="11"/>
        <end position="20"/>
    </location>
</feature>
<comment type="function">
    <text evidence="2">Binds specifically to cytosolic chaperonin (c-CPN) and transfers target proteins to it. Binds to nascent polypeptide chain and promotes folding in an environment in which there are many competing pathways for nonnative proteins.</text>
</comment>
<feature type="region of interest" description="Disordered" evidence="3">
    <location>
        <begin position="1"/>
        <end position="24"/>
    </location>
</feature>
<dbReference type="AlphaFoldDB" id="A0A674I4U2"/>
<dbReference type="InParanoid" id="A0A674I4U2"/>
<evidence type="ECO:0000256" key="2">
    <source>
        <dbReference type="ARBA" id="ARBA00024667"/>
    </source>
</evidence>
<evidence type="ECO:0000256" key="1">
    <source>
        <dbReference type="ARBA" id="ARBA00023186"/>
    </source>
</evidence>
<dbReference type="InterPro" id="IPR027235">
    <property type="entry name" value="PFD2"/>
</dbReference>
<dbReference type="Proteomes" id="UP000472274">
    <property type="component" value="Unplaced"/>
</dbReference>
<accession>A0A674I4U2</accession>
<evidence type="ECO:0000313" key="5">
    <source>
        <dbReference type="Proteomes" id="UP000472274"/>
    </source>
</evidence>
<keyword evidence="1" id="KW-0143">Chaperone</keyword>
<name>A0A674I4U2_9SAUR</name>
<keyword evidence="5" id="KW-1185">Reference proteome</keyword>
<proteinExistence type="predicted"/>
<dbReference type="GO" id="GO:0016272">
    <property type="term" value="C:prefoldin complex"/>
    <property type="evidence" value="ECO:0007669"/>
    <property type="project" value="InterPro"/>
</dbReference>
<reference evidence="4" key="1">
    <citation type="submission" date="2025-08" db="UniProtKB">
        <authorList>
            <consortium name="Ensembl"/>
        </authorList>
    </citation>
    <scope>IDENTIFICATION</scope>
</reference>
<reference evidence="4" key="2">
    <citation type="submission" date="2025-09" db="UniProtKB">
        <authorList>
            <consortium name="Ensembl"/>
        </authorList>
    </citation>
    <scope>IDENTIFICATION</scope>
</reference>
<sequence>ETEVGHRRGNKSNTSSSFPWQSPDGEAVMGRFNHLWQEQQGLALKAAELEQPEHSLVIEVAVEDVLPALENNKEQETLNQQLQRKGQELNEFWEKRNIHLMSEADKPVTSEVRWGWGVGERAWVPLSLYPIGT</sequence>
<evidence type="ECO:0000313" key="4">
    <source>
        <dbReference type="Ensembl" id="ENSTMTP00000004376.1"/>
    </source>
</evidence>
<dbReference type="GO" id="GO:0006457">
    <property type="term" value="P:protein folding"/>
    <property type="evidence" value="ECO:0007669"/>
    <property type="project" value="InterPro"/>
</dbReference>
<organism evidence="4 5">
    <name type="scientific">Terrapene triunguis</name>
    <name type="common">Three-toed box turtle</name>
    <dbReference type="NCBI Taxonomy" id="2587831"/>
    <lineage>
        <taxon>Eukaryota</taxon>
        <taxon>Metazoa</taxon>
        <taxon>Chordata</taxon>
        <taxon>Craniata</taxon>
        <taxon>Vertebrata</taxon>
        <taxon>Euteleostomi</taxon>
        <taxon>Archelosauria</taxon>
        <taxon>Testudinata</taxon>
        <taxon>Testudines</taxon>
        <taxon>Cryptodira</taxon>
        <taxon>Durocryptodira</taxon>
        <taxon>Testudinoidea</taxon>
        <taxon>Emydidae</taxon>
        <taxon>Terrapene</taxon>
    </lineage>
</organism>
<dbReference type="PANTHER" id="PTHR13303">
    <property type="entry name" value="PREFOLDIN SUBUNIT 2"/>
    <property type="match status" value="1"/>
</dbReference>
<dbReference type="Ensembl" id="ENSTMTT00000004527.1">
    <property type="protein sequence ID" value="ENSTMTP00000004376.1"/>
    <property type="gene ID" value="ENSTMTG00000003219.1"/>
</dbReference>
<evidence type="ECO:0000256" key="3">
    <source>
        <dbReference type="SAM" id="MobiDB-lite"/>
    </source>
</evidence>
<protein>
    <submittedName>
        <fullName evidence="4">Uncharacterized protein</fullName>
    </submittedName>
</protein>